<dbReference type="EMBL" id="MU155132">
    <property type="protein sequence ID" value="KAF9485988.1"/>
    <property type="molecule type" value="Genomic_DNA"/>
</dbReference>
<keyword evidence="2" id="KW-1185">Reference proteome</keyword>
<protein>
    <submittedName>
        <fullName evidence="1">Uncharacterized protein</fullName>
    </submittedName>
</protein>
<evidence type="ECO:0000313" key="2">
    <source>
        <dbReference type="Proteomes" id="UP000807469"/>
    </source>
</evidence>
<evidence type="ECO:0000313" key="1">
    <source>
        <dbReference type="EMBL" id="KAF9485988.1"/>
    </source>
</evidence>
<name>A0A9P5ZDC7_9AGAR</name>
<comment type="caution">
    <text evidence="1">The sequence shown here is derived from an EMBL/GenBank/DDBJ whole genome shotgun (WGS) entry which is preliminary data.</text>
</comment>
<proteinExistence type="predicted"/>
<accession>A0A9P5ZDC7</accession>
<dbReference type="Proteomes" id="UP000807469">
    <property type="component" value="Unassembled WGS sequence"/>
</dbReference>
<reference evidence="1" key="1">
    <citation type="submission" date="2020-11" db="EMBL/GenBank/DDBJ databases">
        <authorList>
            <consortium name="DOE Joint Genome Institute"/>
            <person name="Ahrendt S."/>
            <person name="Riley R."/>
            <person name="Andreopoulos W."/>
            <person name="Labutti K."/>
            <person name="Pangilinan J."/>
            <person name="Ruiz-Duenas F.J."/>
            <person name="Barrasa J.M."/>
            <person name="Sanchez-Garcia M."/>
            <person name="Camarero S."/>
            <person name="Miyauchi S."/>
            <person name="Serrano A."/>
            <person name="Linde D."/>
            <person name="Babiker R."/>
            <person name="Drula E."/>
            <person name="Ayuso-Fernandez I."/>
            <person name="Pacheco R."/>
            <person name="Padilla G."/>
            <person name="Ferreira P."/>
            <person name="Barriuso J."/>
            <person name="Kellner H."/>
            <person name="Castanera R."/>
            <person name="Alfaro M."/>
            <person name="Ramirez L."/>
            <person name="Pisabarro A.G."/>
            <person name="Kuo A."/>
            <person name="Tritt A."/>
            <person name="Lipzen A."/>
            <person name="He G."/>
            <person name="Yan M."/>
            <person name="Ng V."/>
            <person name="Cullen D."/>
            <person name="Martin F."/>
            <person name="Rosso M.-N."/>
            <person name="Henrissat B."/>
            <person name="Hibbett D."/>
            <person name="Martinez A.T."/>
            <person name="Grigoriev I.V."/>
        </authorList>
    </citation>
    <scope>NUCLEOTIDE SEQUENCE</scope>
    <source>
        <strain evidence="1">CIRM-BRFM 674</strain>
    </source>
</reference>
<sequence>MPIVGRRLALALVIGKKHCTHLGQYPFSEIPKVRILVGVDGIHLVNSHSITDPSKHIIFGRKCGTMVETKLLPLKICDKLQHTATGRFLCDKCLIDISCLLLESRRELVDLDYLLVEGLVSLRNFLQHLDGLFQMFRQSRRLIHRFGRAPGVALWFIVHRL</sequence>
<gene>
    <name evidence="1" type="ORF">BDN70DRAFT_368028</name>
</gene>
<organism evidence="1 2">
    <name type="scientific">Pholiota conissans</name>
    <dbReference type="NCBI Taxonomy" id="109636"/>
    <lineage>
        <taxon>Eukaryota</taxon>
        <taxon>Fungi</taxon>
        <taxon>Dikarya</taxon>
        <taxon>Basidiomycota</taxon>
        <taxon>Agaricomycotina</taxon>
        <taxon>Agaricomycetes</taxon>
        <taxon>Agaricomycetidae</taxon>
        <taxon>Agaricales</taxon>
        <taxon>Agaricineae</taxon>
        <taxon>Strophariaceae</taxon>
        <taxon>Pholiota</taxon>
    </lineage>
</organism>
<dbReference type="AlphaFoldDB" id="A0A9P5ZDC7"/>